<keyword evidence="5 7" id="KW-0539">Nucleus</keyword>
<dbReference type="Gene3D" id="1.10.10.60">
    <property type="entry name" value="Homeodomain-like"/>
    <property type="match status" value="1"/>
</dbReference>
<dbReference type="GO" id="GO:0005634">
    <property type="term" value="C:nucleus"/>
    <property type="evidence" value="ECO:0007669"/>
    <property type="project" value="UniProtKB-SubCell"/>
</dbReference>
<evidence type="ECO:0000256" key="7">
    <source>
        <dbReference type="PROSITE-ProRule" id="PRU00108"/>
    </source>
</evidence>
<dbReference type="PANTHER" id="PTHR24338">
    <property type="entry name" value="HOMEOBOX PROTEIN MSX"/>
    <property type="match status" value="1"/>
</dbReference>
<name>A7RGJ7_NEMVE</name>
<accession>A7RGJ7</accession>
<evidence type="ECO:0000256" key="4">
    <source>
        <dbReference type="ARBA" id="ARBA00023155"/>
    </source>
</evidence>
<evidence type="ECO:0000313" key="11">
    <source>
        <dbReference type="Proteomes" id="UP000001593"/>
    </source>
</evidence>
<feature type="non-terminal residue" evidence="10">
    <location>
        <position position="1"/>
    </location>
</feature>
<dbReference type="PhylomeDB" id="A7RGJ7"/>
<dbReference type="InterPro" id="IPR001356">
    <property type="entry name" value="HD"/>
</dbReference>
<keyword evidence="4 7" id="KW-0371">Homeobox</keyword>
<dbReference type="InParanoid" id="A7RGJ7"/>
<evidence type="ECO:0000256" key="5">
    <source>
        <dbReference type="ARBA" id="ARBA00023242"/>
    </source>
</evidence>
<dbReference type="Proteomes" id="UP000001593">
    <property type="component" value="Unassembled WGS sequence"/>
</dbReference>
<dbReference type="SMART" id="SM00389">
    <property type="entry name" value="HOX"/>
    <property type="match status" value="1"/>
</dbReference>
<dbReference type="InterPro" id="IPR050674">
    <property type="entry name" value="Msh_Homeobox_Regulators"/>
</dbReference>
<dbReference type="eggNOG" id="KOG0492">
    <property type="taxonomic scope" value="Eukaryota"/>
</dbReference>
<evidence type="ECO:0000259" key="9">
    <source>
        <dbReference type="PROSITE" id="PS50071"/>
    </source>
</evidence>
<dbReference type="PANTHER" id="PTHR24338:SF0">
    <property type="entry name" value="MUSCLE SEGMENTATION HOMEOBOX"/>
    <property type="match status" value="1"/>
</dbReference>
<dbReference type="PROSITE" id="PS50071">
    <property type="entry name" value="HOMEOBOX_2"/>
    <property type="match status" value="1"/>
</dbReference>
<keyword evidence="3 7" id="KW-0238">DNA-binding</keyword>
<dbReference type="GO" id="GO:0000981">
    <property type="term" value="F:DNA-binding transcription factor activity, RNA polymerase II-specific"/>
    <property type="evidence" value="ECO:0007669"/>
    <property type="project" value="InterPro"/>
</dbReference>
<proteinExistence type="inferred from homology"/>
<dbReference type="GO" id="GO:0003677">
    <property type="term" value="F:DNA binding"/>
    <property type="evidence" value="ECO:0007669"/>
    <property type="project" value="UniProtKB-UniRule"/>
</dbReference>
<dbReference type="InterPro" id="IPR017970">
    <property type="entry name" value="Homeobox_CS"/>
</dbReference>
<dbReference type="STRING" id="45351.A7RGJ7"/>
<evidence type="ECO:0000256" key="3">
    <source>
        <dbReference type="ARBA" id="ARBA00023125"/>
    </source>
</evidence>
<protein>
    <recommendedName>
        <fullName evidence="9">Homeobox domain-containing protein</fullName>
    </recommendedName>
</protein>
<organism evidence="10 11">
    <name type="scientific">Nematostella vectensis</name>
    <name type="common">Starlet sea anemone</name>
    <dbReference type="NCBI Taxonomy" id="45351"/>
    <lineage>
        <taxon>Eukaryota</taxon>
        <taxon>Metazoa</taxon>
        <taxon>Cnidaria</taxon>
        <taxon>Anthozoa</taxon>
        <taxon>Hexacorallia</taxon>
        <taxon>Actiniaria</taxon>
        <taxon>Edwardsiidae</taxon>
        <taxon>Nematostella</taxon>
    </lineage>
</organism>
<dbReference type="Pfam" id="PF00046">
    <property type="entry name" value="Homeodomain"/>
    <property type="match status" value="1"/>
</dbReference>
<gene>
    <name evidence="10" type="ORF">NEMVEDRAFT_v1g80394</name>
</gene>
<evidence type="ECO:0000256" key="6">
    <source>
        <dbReference type="ARBA" id="ARBA00038425"/>
    </source>
</evidence>
<keyword evidence="2" id="KW-0217">Developmental protein</keyword>
<reference evidence="10 11" key="1">
    <citation type="journal article" date="2007" name="Science">
        <title>Sea anemone genome reveals ancestral eumetazoan gene repertoire and genomic organization.</title>
        <authorList>
            <person name="Putnam N.H."/>
            <person name="Srivastava M."/>
            <person name="Hellsten U."/>
            <person name="Dirks B."/>
            <person name="Chapman J."/>
            <person name="Salamov A."/>
            <person name="Terry A."/>
            <person name="Shapiro H."/>
            <person name="Lindquist E."/>
            <person name="Kapitonov V.V."/>
            <person name="Jurka J."/>
            <person name="Genikhovich G."/>
            <person name="Grigoriev I.V."/>
            <person name="Lucas S.M."/>
            <person name="Steele R.E."/>
            <person name="Finnerty J.R."/>
            <person name="Technau U."/>
            <person name="Martindale M.Q."/>
            <person name="Rokhsar D.S."/>
        </authorList>
    </citation>
    <scope>NUCLEOTIDE SEQUENCE [LARGE SCALE GENOMIC DNA]</scope>
    <source>
        <strain evidence="11">CH2 X CH6</strain>
    </source>
</reference>
<keyword evidence="11" id="KW-1185">Reference proteome</keyword>
<dbReference type="EMBL" id="DS469509">
    <property type="protein sequence ID" value="EDO49538.1"/>
    <property type="molecule type" value="Genomic_DNA"/>
</dbReference>
<feature type="DNA-binding region" description="Homeobox" evidence="7">
    <location>
        <begin position="6"/>
        <end position="65"/>
    </location>
</feature>
<comment type="subcellular location">
    <subcellularLocation>
        <location evidence="1 7 8">Nucleus</location>
    </subcellularLocation>
</comment>
<evidence type="ECO:0000256" key="2">
    <source>
        <dbReference type="ARBA" id="ARBA00022473"/>
    </source>
</evidence>
<dbReference type="HOGENOM" id="CLU_049543_10_0_1"/>
<evidence type="ECO:0000313" key="10">
    <source>
        <dbReference type="EMBL" id="EDO49538.1"/>
    </source>
</evidence>
<dbReference type="PROSITE" id="PS00027">
    <property type="entry name" value="HOMEOBOX_1"/>
    <property type="match status" value="1"/>
</dbReference>
<comment type="similarity">
    <text evidence="6">Belongs to the Msh homeobox family.</text>
</comment>
<dbReference type="SUPFAM" id="SSF46689">
    <property type="entry name" value="Homeodomain-like"/>
    <property type="match status" value="1"/>
</dbReference>
<dbReference type="AlphaFoldDB" id="A7RGJ7"/>
<dbReference type="CDD" id="cd00086">
    <property type="entry name" value="homeodomain"/>
    <property type="match status" value="1"/>
</dbReference>
<evidence type="ECO:0000256" key="8">
    <source>
        <dbReference type="RuleBase" id="RU000682"/>
    </source>
</evidence>
<evidence type="ECO:0000256" key="1">
    <source>
        <dbReference type="ARBA" id="ARBA00004123"/>
    </source>
</evidence>
<sequence>RKHKLDRNPRIPFSASQLAALEAKFLDTHYLSSVEVRDLSSSLSVTEHRVKIWFQNRRAREKKTKEFCDCTIDIEN</sequence>
<dbReference type="OMA" id="CDCTIDI"/>
<feature type="domain" description="Homeobox" evidence="9">
    <location>
        <begin position="4"/>
        <end position="64"/>
    </location>
</feature>
<dbReference type="InterPro" id="IPR009057">
    <property type="entry name" value="Homeodomain-like_sf"/>
</dbReference>